<accession>A0A1I2E804</accession>
<feature type="transmembrane region" description="Helical" evidence="6">
    <location>
        <begin position="261"/>
        <end position="280"/>
    </location>
</feature>
<keyword evidence="3 6" id="KW-0812">Transmembrane</keyword>
<dbReference type="PANTHER" id="PTHR30250:SF11">
    <property type="entry name" value="O-ANTIGEN TRANSPORTER-RELATED"/>
    <property type="match status" value="1"/>
</dbReference>
<feature type="transmembrane region" description="Helical" evidence="6">
    <location>
        <begin position="42"/>
        <end position="62"/>
    </location>
</feature>
<dbReference type="EMBL" id="FONA01000021">
    <property type="protein sequence ID" value="SFE88769.1"/>
    <property type="molecule type" value="Genomic_DNA"/>
</dbReference>
<feature type="transmembrane region" description="Helical" evidence="6">
    <location>
        <begin position="221"/>
        <end position="241"/>
    </location>
</feature>
<dbReference type="STRING" id="385682.SAMN05444380_12168"/>
<feature type="transmembrane region" description="Helical" evidence="6">
    <location>
        <begin position="83"/>
        <end position="107"/>
    </location>
</feature>
<dbReference type="AlphaFoldDB" id="A0A1I2E804"/>
<dbReference type="eggNOG" id="COG2244">
    <property type="taxonomic scope" value="Bacteria"/>
</dbReference>
<protein>
    <submittedName>
        <fullName evidence="7">Membrane protein involved in the export of O-antigen and teichoic acid</fullName>
    </submittedName>
</protein>
<feature type="transmembrane region" description="Helical" evidence="6">
    <location>
        <begin position="389"/>
        <end position="408"/>
    </location>
</feature>
<proteinExistence type="predicted"/>
<feature type="transmembrane region" description="Helical" evidence="6">
    <location>
        <begin position="443"/>
        <end position="465"/>
    </location>
</feature>
<feature type="transmembrane region" description="Helical" evidence="6">
    <location>
        <begin position="182"/>
        <end position="201"/>
    </location>
</feature>
<name>A0A1I2E804_9BACT</name>
<feature type="transmembrane region" description="Helical" evidence="6">
    <location>
        <begin position="364"/>
        <end position="383"/>
    </location>
</feature>
<evidence type="ECO:0000313" key="8">
    <source>
        <dbReference type="Proteomes" id="UP000181976"/>
    </source>
</evidence>
<organism evidence="7 8">
    <name type="scientific">Thermophagus xiamenensis</name>
    <dbReference type="NCBI Taxonomy" id="385682"/>
    <lineage>
        <taxon>Bacteria</taxon>
        <taxon>Pseudomonadati</taxon>
        <taxon>Bacteroidota</taxon>
        <taxon>Bacteroidia</taxon>
        <taxon>Marinilabiliales</taxon>
        <taxon>Marinilabiliaceae</taxon>
        <taxon>Thermophagus</taxon>
    </lineage>
</organism>
<sequence>MQSQTRFIFRQGIIYGIGNVVVKLSGVILIPLYLRYINEEEFGVVALFETIFQFILILSGFGSRGGFMRWYHEMKNGREKKQLFYTTFTFNFMTTMLSVVAVGAVLLFYSQQIFQYSISSSILLFFLVGTFFRLLMELPYYLLKIEQKAVAQTWWVFLNVVLLIGTTFYFMEVKRMGLKGIYLGQMVAHTITFLALLPLIIRHSVPRFNTSVLKEMLHYGFPLAVSNILTTVLTLSDRHIINQYQNLSEVAGYSMGFKVSNLLQMVVVSAFITGYSNYYFKTMHEKGSLLFYEKILRYFMIFISLGGLGVVLFSPEIIYVVSMGREFFQSSVVIVPVLMIGMLFSGLRQMFMLPLNKHKRTRRISMILILSAVINIAGNFLLVPVMGKMGASVSTVLAQLFAVVWFYVEVRRVEPLRFPVGKNFILLIIWTALAFGGMQCFDWYLPLAWGMKILLMLLFFLSFFLTGHIHKEEIREVKGIYQKIRGR</sequence>
<keyword evidence="8" id="KW-1185">Reference proteome</keyword>
<dbReference type="Pfam" id="PF01943">
    <property type="entry name" value="Polysacc_synt"/>
    <property type="match status" value="1"/>
</dbReference>
<evidence type="ECO:0000256" key="5">
    <source>
        <dbReference type="ARBA" id="ARBA00023136"/>
    </source>
</evidence>
<gene>
    <name evidence="7" type="ORF">SAMN05444380_12168</name>
</gene>
<feature type="transmembrane region" description="Helical" evidence="6">
    <location>
        <begin position="12"/>
        <end position="36"/>
    </location>
</feature>
<dbReference type="OrthoDB" id="3249502at2"/>
<evidence type="ECO:0000256" key="6">
    <source>
        <dbReference type="SAM" id="Phobius"/>
    </source>
</evidence>
<dbReference type="InParanoid" id="A0A1I2E804"/>
<dbReference type="RefSeq" id="WP_010528865.1">
    <property type="nucleotide sequence ID" value="NZ_AFSL01000105.1"/>
</dbReference>
<dbReference type="PANTHER" id="PTHR30250">
    <property type="entry name" value="PST FAMILY PREDICTED COLANIC ACID TRANSPORTER"/>
    <property type="match status" value="1"/>
</dbReference>
<feature type="transmembrane region" description="Helical" evidence="6">
    <location>
        <begin position="327"/>
        <end position="344"/>
    </location>
</feature>
<evidence type="ECO:0000256" key="2">
    <source>
        <dbReference type="ARBA" id="ARBA00022475"/>
    </source>
</evidence>
<keyword evidence="2" id="KW-1003">Cell membrane</keyword>
<feature type="transmembrane region" description="Helical" evidence="6">
    <location>
        <begin position="420"/>
        <end position="437"/>
    </location>
</feature>
<evidence type="ECO:0000256" key="3">
    <source>
        <dbReference type="ARBA" id="ARBA00022692"/>
    </source>
</evidence>
<dbReference type="Proteomes" id="UP000181976">
    <property type="component" value="Unassembled WGS sequence"/>
</dbReference>
<dbReference type="InterPro" id="IPR050833">
    <property type="entry name" value="Poly_Biosynth_Transport"/>
</dbReference>
<dbReference type="InterPro" id="IPR002797">
    <property type="entry name" value="Polysacc_synth"/>
</dbReference>
<keyword evidence="4 6" id="KW-1133">Transmembrane helix</keyword>
<dbReference type="GO" id="GO:0005886">
    <property type="term" value="C:plasma membrane"/>
    <property type="evidence" value="ECO:0007669"/>
    <property type="project" value="UniProtKB-SubCell"/>
</dbReference>
<keyword evidence="5 6" id="KW-0472">Membrane</keyword>
<feature type="transmembrane region" description="Helical" evidence="6">
    <location>
        <begin position="301"/>
        <end position="321"/>
    </location>
</feature>
<evidence type="ECO:0000256" key="4">
    <source>
        <dbReference type="ARBA" id="ARBA00022989"/>
    </source>
</evidence>
<evidence type="ECO:0000313" key="7">
    <source>
        <dbReference type="EMBL" id="SFE88769.1"/>
    </source>
</evidence>
<comment type="subcellular location">
    <subcellularLocation>
        <location evidence="1">Cell membrane</location>
        <topology evidence="1">Multi-pass membrane protein</topology>
    </subcellularLocation>
</comment>
<feature type="transmembrane region" description="Helical" evidence="6">
    <location>
        <begin position="113"/>
        <end position="132"/>
    </location>
</feature>
<reference evidence="7 8" key="1">
    <citation type="submission" date="2016-10" db="EMBL/GenBank/DDBJ databases">
        <authorList>
            <person name="de Groot N.N."/>
        </authorList>
    </citation>
    <scope>NUCLEOTIDE SEQUENCE [LARGE SCALE GENOMIC DNA]</scope>
    <source>
        <strain evidence="7 8">DSM 19012</strain>
    </source>
</reference>
<evidence type="ECO:0000256" key="1">
    <source>
        <dbReference type="ARBA" id="ARBA00004651"/>
    </source>
</evidence>
<feature type="transmembrane region" description="Helical" evidence="6">
    <location>
        <begin position="153"/>
        <end position="170"/>
    </location>
</feature>